<accession>A0A803QNG3</accession>
<dbReference type="Gramene" id="evm.model.10.350">
    <property type="protein sequence ID" value="cds.evm.model.10.350"/>
    <property type="gene ID" value="evm.TU.10.350"/>
</dbReference>
<dbReference type="Proteomes" id="UP000596661">
    <property type="component" value="Unassembled WGS sequence"/>
</dbReference>
<organism evidence="2 3">
    <name type="scientific">Cannabis sativa</name>
    <name type="common">Hemp</name>
    <name type="synonym">Marijuana</name>
    <dbReference type="NCBI Taxonomy" id="3483"/>
    <lineage>
        <taxon>Eukaryota</taxon>
        <taxon>Viridiplantae</taxon>
        <taxon>Streptophyta</taxon>
        <taxon>Embryophyta</taxon>
        <taxon>Tracheophyta</taxon>
        <taxon>Spermatophyta</taxon>
        <taxon>Magnoliopsida</taxon>
        <taxon>eudicotyledons</taxon>
        <taxon>Gunneridae</taxon>
        <taxon>Pentapetalae</taxon>
        <taxon>rosids</taxon>
        <taxon>fabids</taxon>
        <taxon>Rosales</taxon>
        <taxon>Cannabaceae</taxon>
        <taxon>Cannabis</taxon>
    </lineage>
</organism>
<evidence type="ECO:0000313" key="3">
    <source>
        <dbReference type="Proteomes" id="UP000596661"/>
    </source>
</evidence>
<dbReference type="PANTHER" id="PTHR33116:SF84">
    <property type="entry name" value="RNA-DIRECTED DNA POLYMERASE"/>
    <property type="match status" value="1"/>
</dbReference>
<protein>
    <recommendedName>
        <fullName evidence="1">Reverse transcriptase zinc-binding domain-containing protein</fullName>
    </recommendedName>
</protein>
<dbReference type="PANTHER" id="PTHR33116">
    <property type="entry name" value="REVERSE TRANSCRIPTASE ZINC-BINDING DOMAIN-CONTAINING PROTEIN-RELATED-RELATED"/>
    <property type="match status" value="1"/>
</dbReference>
<dbReference type="EnsemblPlants" id="evm.model.10.350">
    <property type="protein sequence ID" value="cds.evm.model.10.350"/>
    <property type="gene ID" value="evm.TU.10.350"/>
</dbReference>
<dbReference type="Pfam" id="PF13966">
    <property type="entry name" value="zf-RVT"/>
    <property type="match status" value="1"/>
</dbReference>
<proteinExistence type="predicted"/>
<keyword evidence="3" id="KW-1185">Reference proteome</keyword>
<evidence type="ECO:0000259" key="1">
    <source>
        <dbReference type="Pfam" id="PF13966"/>
    </source>
</evidence>
<dbReference type="InterPro" id="IPR026960">
    <property type="entry name" value="RVT-Znf"/>
</dbReference>
<feature type="domain" description="Reverse transcriptase zinc-binding" evidence="1">
    <location>
        <begin position="230"/>
        <end position="311"/>
    </location>
</feature>
<reference evidence="2" key="1">
    <citation type="submission" date="2021-03" db="UniProtKB">
        <authorList>
            <consortium name="EnsemblPlants"/>
        </authorList>
    </citation>
    <scope>IDENTIFICATION</scope>
</reference>
<dbReference type="EMBL" id="UZAU01000796">
    <property type="status" value="NOT_ANNOTATED_CDS"/>
    <property type="molecule type" value="Genomic_DNA"/>
</dbReference>
<name>A0A803QNG3_CANSA</name>
<evidence type="ECO:0000313" key="2">
    <source>
        <dbReference type="EnsemblPlants" id="cds.evm.model.10.350"/>
    </source>
</evidence>
<sequence length="406" mass="47079">MANQSWMDMFPNADVNFMNEELMDHTPAVMSFYDMAPSGKKPFRYFKMWNTHPDFNTAVAASWNQQTTGHKLFQVVTKLKRLKGDYSCEEIKDAVFAIPGIKALGPDGQVLPFKYLGIPICTKKISGKECILLAEKMAARIKTWSTRNISFAGRAVLINSVLLSIHTYWSQIMKLPRKVITELESICRAFLWKGQSMMQGAGLVAWEKVVNAKDQIKSMMDIQRFVGTRYTIAEGYKLLCPVQPKITWDREVWGRLNVPKHCYFFWLAMHNRLRTKARLKAHNIVQEDTCVLCNQHQENIEHLFFICSVSAHCLLEVKQWLQWGSQCNSMQQLVRGIRRAKLSSFRKNVFSATIASLIYNLWKARNEHIWDMKIVSTNQIIQHTKEIVRTRVLVLLQKEVKKKDQD</sequence>
<dbReference type="AlphaFoldDB" id="A0A803QNG3"/>